<proteinExistence type="predicted"/>
<organism evidence="1 2">
    <name type="scientific">Mucilaginibacter oryzae</name>
    <dbReference type="NCBI Taxonomy" id="468058"/>
    <lineage>
        <taxon>Bacteria</taxon>
        <taxon>Pseudomonadati</taxon>
        <taxon>Bacteroidota</taxon>
        <taxon>Sphingobacteriia</taxon>
        <taxon>Sphingobacteriales</taxon>
        <taxon>Sphingobacteriaceae</taxon>
        <taxon>Mucilaginibacter</taxon>
    </lineage>
</organism>
<sequence>MVLQITDIFIGSFSNGENGRALKDRQQVLAMLGRSQKFTI</sequence>
<dbReference type="AlphaFoldDB" id="A0A316HGD5"/>
<evidence type="ECO:0000313" key="1">
    <source>
        <dbReference type="EMBL" id="PWK79546.1"/>
    </source>
</evidence>
<dbReference type="Proteomes" id="UP000245678">
    <property type="component" value="Unassembled WGS sequence"/>
</dbReference>
<name>A0A316HGD5_9SPHI</name>
<comment type="caution">
    <text evidence="1">The sequence shown here is derived from an EMBL/GenBank/DDBJ whole genome shotgun (WGS) entry which is preliminary data.</text>
</comment>
<accession>A0A316HGD5</accession>
<keyword evidence="2" id="KW-1185">Reference proteome</keyword>
<dbReference type="EMBL" id="QGHA01000001">
    <property type="protein sequence ID" value="PWK79546.1"/>
    <property type="molecule type" value="Genomic_DNA"/>
</dbReference>
<reference evidence="1 2" key="1">
    <citation type="submission" date="2018-05" db="EMBL/GenBank/DDBJ databases">
        <title>Genomic Encyclopedia of Archaeal and Bacterial Type Strains, Phase II (KMG-II): from individual species to whole genera.</title>
        <authorList>
            <person name="Goeker M."/>
        </authorList>
    </citation>
    <scope>NUCLEOTIDE SEQUENCE [LARGE SCALE GENOMIC DNA]</scope>
    <source>
        <strain evidence="1 2">DSM 19975</strain>
    </source>
</reference>
<evidence type="ECO:0000313" key="2">
    <source>
        <dbReference type="Proteomes" id="UP000245678"/>
    </source>
</evidence>
<gene>
    <name evidence="1" type="ORF">LX99_00003</name>
</gene>
<protein>
    <submittedName>
        <fullName evidence="1">Uncharacterized protein</fullName>
    </submittedName>
</protein>